<organism evidence="1 2">
    <name type="scientific">Kitasatospora nipponensis</name>
    <dbReference type="NCBI Taxonomy" id="258049"/>
    <lineage>
        <taxon>Bacteria</taxon>
        <taxon>Bacillati</taxon>
        <taxon>Actinomycetota</taxon>
        <taxon>Actinomycetes</taxon>
        <taxon>Kitasatosporales</taxon>
        <taxon>Streptomycetaceae</taxon>
        <taxon>Kitasatospora</taxon>
    </lineage>
</organism>
<accession>A0ABP4HF24</accession>
<name>A0ABP4HF24_9ACTN</name>
<evidence type="ECO:0000313" key="2">
    <source>
        <dbReference type="Proteomes" id="UP001500037"/>
    </source>
</evidence>
<dbReference type="EMBL" id="BAAALF010000132">
    <property type="protein sequence ID" value="GAA1259162.1"/>
    <property type="molecule type" value="Genomic_DNA"/>
</dbReference>
<proteinExistence type="predicted"/>
<dbReference type="Proteomes" id="UP001500037">
    <property type="component" value="Unassembled WGS sequence"/>
</dbReference>
<gene>
    <name evidence="1" type="ORF">GCM10009665_56600</name>
</gene>
<sequence>MAEEAGREPVAVLWAFVVREAPQGPPIAEMFVEIEERRYAELLEDALVSGFALATGEPPPTSAAVLVREGRLAELALAGGHRGWATAQPPSLSGEWLAAAADRRLVVVVLLPPGTMARAAEPPAPDHAASGVAADAFMSAVEAARSVGRLFHGTARVVGET</sequence>
<keyword evidence="2" id="KW-1185">Reference proteome</keyword>
<comment type="caution">
    <text evidence="1">The sequence shown here is derived from an EMBL/GenBank/DDBJ whole genome shotgun (WGS) entry which is preliminary data.</text>
</comment>
<dbReference type="RefSeq" id="WP_344444863.1">
    <property type="nucleotide sequence ID" value="NZ_BAAALF010000132.1"/>
</dbReference>
<protein>
    <submittedName>
        <fullName evidence="1">Uncharacterized protein</fullName>
    </submittedName>
</protein>
<reference evidence="2" key="1">
    <citation type="journal article" date="2019" name="Int. J. Syst. Evol. Microbiol.">
        <title>The Global Catalogue of Microorganisms (GCM) 10K type strain sequencing project: providing services to taxonomists for standard genome sequencing and annotation.</title>
        <authorList>
            <consortium name="The Broad Institute Genomics Platform"/>
            <consortium name="The Broad Institute Genome Sequencing Center for Infectious Disease"/>
            <person name="Wu L."/>
            <person name="Ma J."/>
        </authorList>
    </citation>
    <scope>NUCLEOTIDE SEQUENCE [LARGE SCALE GENOMIC DNA]</scope>
    <source>
        <strain evidence="2">JCM 13004</strain>
    </source>
</reference>
<evidence type="ECO:0000313" key="1">
    <source>
        <dbReference type="EMBL" id="GAA1259162.1"/>
    </source>
</evidence>